<accession>A0A0E0GJX1</accession>
<name>A0A0E0GJX1_ORYNI</name>
<feature type="transmembrane region" description="Helical" evidence="1">
    <location>
        <begin position="7"/>
        <end position="29"/>
    </location>
</feature>
<evidence type="ECO:0000313" key="2">
    <source>
        <dbReference type="EnsemblPlants" id="ONIVA03G11720.1"/>
    </source>
</evidence>
<reference evidence="2" key="2">
    <citation type="submission" date="2018-04" db="EMBL/GenBank/DDBJ databases">
        <title>OnivRS2 (Oryza nivara Reference Sequence Version 2).</title>
        <authorList>
            <person name="Zhang J."/>
            <person name="Kudrna D."/>
            <person name="Lee S."/>
            <person name="Talag J."/>
            <person name="Rajasekar S."/>
            <person name="Welchert J."/>
            <person name="Hsing Y.-I."/>
            <person name="Wing R.A."/>
        </authorList>
    </citation>
    <scope>NUCLEOTIDE SEQUENCE [LARGE SCALE GENOMIC DNA]</scope>
    <source>
        <strain evidence="2">SL10</strain>
    </source>
</reference>
<evidence type="ECO:0000256" key="1">
    <source>
        <dbReference type="SAM" id="Phobius"/>
    </source>
</evidence>
<proteinExistence type="predicted"/>
<reference evidence="2" key="1">
    <citation type="submission" date="2015-04" db="UniProtKB">
        <authorList>
            <consortium name="EnsemblPlants"/>
        </authorList>
    </citation>
    <scope>IDENTIFICATION</scope>
    <source>
        <strain evidence="2">SL10</strain>
    </source>
</reference>
<dbReference type="AlphaFoldDB" id="A0A0E0GJX1"/>
<keyword evidence="1" id="KW-1133">Transmembrane helix</keyword>
<dbReference type="EnsemblPlants" id="ONIVA03G11720.1">
    <property type="protein sequence ID" value="ONIVA03G11720.1"/>
    <property type="gene ID" value="ONIVA03G11720"/>
</dbReference>
<dbReference type="HOGENOM" id="CLU_2964914_0_0_1"/>
<dbReference type="Gramene" id="ONIVA03G11720.1">
    <property type="protein sequence ID" value="ONIVA03G11720.1"/>
    <property type="gene ID" value="ONIVA03G11720"/>
</dbReference>
<protein>
    <submittedName>
        <fullName evidence="2">Uncharacterized protein</fullName>
    </submittedName>
</protein>
<organism evidence="2">
    <name type="scientific">Oryza nivara</name>
    <name type="common">Indian wild rice</name>
    <name type="synonym">Oryza sativa f. spontanea</name>
    <dbReference type="NCBI Taxonomy" id="4536"/>
    <lineage>
        <taxon>Eukaryota</taxon>
        <taxon>Viridiplantae</taxon>
        <taxon>Streptophyta</taxon>
        <taxon>Embryophyta</taxon>
        <taxon>Tracheophyta</taxon>
        <taxon>Spermatophyta</taxon>
        <taxon>Magnoliopsida</taxon>
        <taxon>Liliopsida</taxon>
        <taxon>Poales</taxon>
        <taxon>Poaceae</taxon>
        <taxon>BOP clade</taxon>
        <taxon>Oryzoideae</taxon>
        <taxon>Oryzeae</taxon>
        <taxon>Oryzinae</taxon>
        <taxon>Oryza</taxon>
    </lineage>
</organism>
<dbReference type="Proteomes" id="UP000006591">
    <property type="component" value="Chromosome 3"/>
</dbReference>
<keyword evidence="1" id="KW-0812">Transmembrane</keyword>
<sequence length="59" mass="6907">MKMMTCGAPLFLCVNYMLVPRIFVFVFILKCHISDTSTTRRTETGSTLPRKRYVSQNRF</sequence>
<keyword evidence="1" id="KW-0472">Membrane</keyword>
<evidence type="ECO:0000313" key="3">
    <source>
        <dbReference type="Proteomes" id="UP000006591"/>
    </source>
</evidence>
<keyword evidence="3" id="KW-1185">Reference proteome</keyword>